<keyword evidence="2" id="KW-1185">Reference proteome</keyword>
<comment type="caution">
    <text evidence="1">The sequence shown here is derived from an EMBL/GenBank/DDBJ whole genome shotgun (WGS) entry which is preliminary data.</text>
</comment>
<gene>
    <name evidence="1" type="ORF">J1N35_022442</name>
</gene>
<accession>A0A9D3VH76</accession>
<sequence>MNFFHNKAFVKRGFNKILVLKIEDFGVMIRMSFERKRSGSFLLSTLWMIILLSQWDTVGVDVCKWDRGVLSDQSINKSINKTFLVLILKTKVPKSMAHF</sequence>
<proteinExistence type="predicted"/>
<dbReference type="Proteomes" id="UP000828251">
    <property type="component" value="Unassembled WGS sequence"/>
</dbReference>
<organism evidence="1 2">
    <name type="scientific">Gossypium stocksii</name>
    <dbReference type="NCBI Taxonomy" id="47602"/>
    <lineage>
        <taxon>Eukaryota</taxon>
        <taxon>Viridiplantae</taxon>
        <taxon>Streptophyta</taxon>
        <taxon>Embryophyta</taxon>
        <taxon>Tracheophyta</taxon>
        <taxon>Spermatophyta</taxon>
        <taxon>Magnoliopsida</taxon>
        <taxon>eudicotyledons</taxon>
        <taxon>Gunneridae</taxon>
        <taxon>Pentapetalae</taxon>
        <taxon>rosids</taxon>
        <taxon>malvids</taxon>
        <taxon>Malvales</taxon>
        <taxon>Malvaceae</taxon>
        <taxon>Malvoideae</taxon>
        <taxon>Gossypium</taxon>
    </lineage>
</organism>
<evidence type="ECO:0000313" key="1">
    <source>
        <dbReference type="EMBL" id="KAH1082681.1"/>
    </source>
</evidence>
<reference evidence="1 2" key="1">
    <citation type="journal article" date="2021" name="Plant Biotechnol. J.">
        <title>Multi-omics assisted identification of the key and species-specific regulatory components of drought-tolerant mechanisms in Gossypium stocksii.</title>
        <authorList>
            <person name="Yu D."/>
            <person name="Ke L."/>
            <person name="Zhang D."/>
            <person name="Wu Y."/>
            <person name="Sun Y."/>
            <person name="Mei J."/>
            <person name="Sun J."/>
            <person name="Sun Y."/>
        </authorList>
    </citation>
    <scope>NUCLEOTIDE SEQUENCE [LARGE SCALE GENOMIC DNA]</scope>
    <source>
        <strain evidence="2">cv. E1</strain>
        <tissue evidence="1">Leaf</tissue>
    </source>
</reference>
<protein>
    <submittedName>
        <fullName evidence="1">Uncharacterized protein</fullName>
    </submittedName>
</protein>
<name>A0A9D3VH76_9ROSI</name>
<evidence type="ECO:0000313" key="2">
    <source>
        <dbReference type="Proteomes" id="UP000828251"/>
    </source>
</evidence>
<dbReference type="AlphaFoldDB" id="A0A9D3VH76"/>
<dbReference type="EMBL" id="JAIQCV010000007">
    <property type="protein sequence ID" value="KAH1082681.1"/>
    <property type="molecule type" value="Genomic_DNA"/>
</dbReference>